<dbReference type="AlphaFoldDB" id="A0A0A9FV06"/>
<reference evidence="2" key="1">
    <citation type="submission" date="2014-09" db="EMBL/GenBank/DDBJ databases">
        <authorList>
            <person name="Magalhaes I.L.F."/>
            <person name="Oliveira U."/>
            <person name="Santos F.R."/>
            <person name="Vidigal T.H.D.A."/>
            <person name="Brescovit A.D."/>
            <person name="Santos A.J."/>
        </authorList>
    </citation>
    <scope>NUCLEOTIDE SEQUENCE</scope>
    <source>
        <tissue evidence="2">Shoot tissue taken approximately 20 cm above the soil surface</tissue>
    </source>
</reference>
<feature type="region of interest" description="Disordered" evidence="1">
    <location>
        <begin position="1"/>
        <end position="25"/>
    </location>
</feature>
<organism evidence="2">
    <name type="scientific">Arundo donax</name>
    <name type="common">Giant reed</name>
    <name type="synonym">Donax arundinaceus</name>
    <dbReference type="NCBI Taxonomy" id="35708"/>
    <lineage>
        <taxon>Eukaryota</taxon>
        <taxon>Viridiplantae</taxon>
        <taxon>Streptophyta</taxon>
        <taxon>Embryophyta</taxon>
        <taxon>Tracheophyta</taxon>
        <taxon>Spermatophyta</taxon>
        <taxon>Magnoliopsida</taxon>
        <taxon>Liliopsida</taxon>
        <taxon>Poales</taxon>
        <taxon>Poaceae</taxon>
        <taxon>PACMAD clade</taxon>
        <taxon>Arundinoideae</taxon>
        <taxon>Arundineae</taxon>
        <taxon>Arundo</taxon>
    </lineage>
</organism>
<name>A0A0A9FV06_ARUDO</name>
<dbReference type="EMBL" id="GBRH01182817">
    <property type="protein sequence ID" value="JAE15079.1"/>
    <property type="molecule type" value="Transcribed_RNA"/>
</dbReference>
<proteinExistence type="predicted"/>
<accession>A0A0A9FV06</accession>
<reference evidence="2" key="2">
    <citation type="journal article" date="2015" name="Data Brief">
        <title>Shoot transcriptome of the giant reed, Arundo donax.</title>
        <authorList>
            <person name="Barrero R.A."/>
            <person name="Guerrero F.D."/>
            <person name="Moolhuijzen P."/>
            <person name="Goolsby J.A."/>
            <person name="Tidwell J."/>
            <person name="Bellgard S.E."/>
            <person name="Bellgard M.I."/>
        </authorList>
    </citation>
    <scope>NUCLEOTIDE SEQUENCE</scope>
    <source>
        <tissue evidence="2">Shoot tissue taken approximately 20 cm above the soil surface</tissue>
    </source>
</reference>
<evidence type="ECO:0000256" key="1">
    <source>
        <dbReference type="SAM" id="MobiDB-lite"/>
    </source>
</evidence>
<protein>
    <submittedName>
        <fullName evidence="2">Uncharacterized protein</fullName>
    </submittedName>
</protein>
<evidence type="ECO:0000313" key="2">
    <source>
        <dbReference type="EMBL" id="JAE15079.1"/>
    </source>
</evidence>
<sequence length="77" mass="8884">MLLGRLGQWSRAGGLSSRRLGSGGHQARQCRSVSLPQLPPLGCFSGRAFQRLRRRLQWERSKLKRLLKRLQIKARLF</sequence>
<feature type="compositionally biased region" description="Low complexity" evidence="1">
    <location>
        <begin position="10"/>
        <end position="20"/>
    </location>
</feature>